<keyword evidence="2" id="KW-1185">Reference proteome</keyword>
<evidence type="ECO:0000313" key="2">
    <source>
        <dbReference type="Proteomes" id="UP000821853"/>
    </source>
</evidence>
<dbReference type="Proteomes" id="UP000821853">
    <property type="component" value="Chromosome 4"/>
</dbReference>
<accession>A0A9J6GHQ5</accession>
<dbReference type="AlphaFoldDB" id="A0A9J6GHQ5"/>
<comment type="caution">
    <text evidence="1">The sequence shown here is derived from an EMBL/GenBank/DDBJ whole genome shotgun (WGS) entry which is preliminary data.</text>
</comment>
<reference evidence="1 2" key="1">
    <citation type="journal article" date="2020" name="Cell">
        <title>Large-Scale Comparative Analyses of Tick Genomes Elucidate Their Genetic Diversity and Vector Capacities.</title>
        <authorList>
            <consortium name="Tick Genome and Microbiome Consortium (TIGMIC)"/>
            <person name="Jia N."/>
            <person name="Wang J."/>
            <person name="Shi W."/>
            <person name="Du L."/>
            <person name="Sun Y."/>
            <person name="Zhan W."/>
            <person name="Jiang J.F."/>
            <person name="Wang Q."/>
            <person name="Zhang B."/>
            <person name="Ji P."/>
            <person name="Bell-Sakyi L."/>
            <person name="Cui X.M."/>
            <person name="Yuan T.T."/>
            <person name="Jiang B.G."/>
            <person name="Yang W.F."/>
            <person name="Lam T.T."/>
            <person name="Chang Q.C."/>
            <person name="Ding S.J."/>
            <person name="Wang X.J."/>
            <person name="Zhu J.G."/>
            <person name="Ruan X.D."/>
            <person name="Zhao L."/>
            <person name="Wei J.T."/>
            <person name="Ye R.Z."/>
            <person name="Que T.C."/>
            <person name="Du C.H."/>
            <person name="Zhou Y.H."/>
            <person name="Cheng J.X."/>
            <person name="Dai P.F."/>
            <person name="Guo W.B."/>
            <person name="Han X.H."/>
            <person name="Huang E.J."/>
            <person name="Li L.F."/>
            <person name="Wei W."/>
            <person name="Gao Y.C."/>
            <person name="Liu J.Z."/>
            <person name="Shao H.Z."/>
            <person name="Wang X."/>
            <person name="Wang C.C."/>
            <person name="Yang T.C."/>
            <person name="Huo Q.B."/>
            <person name="Li W."/>
            <person name="Chen H.Y."/>
            <person name="Chen S.E."/>
            <person name="Zhou L.G."/>
            <person name="Ni X.B."/>
            <person name="Tian J.H."/>
            <person name="Sheng Y."/>
            <person name="Liu T."/>
            <person name="Pan Y.S."/>
            <person name="Xia L.Y."/>
            <person name="Li J."/>
            <person name="Zhao F."/>
            <person name="Cao W.C."/>
        </authorList>
    </citation>
    <scope>NUCLEOTIDE SEQUENCE [LARGE SCALE GENOMIC DNA]</scope>
    <source>
        <strain evidence="1">HaeL-2018</strain>
    </source>
</reference>
<protein>
    <submittedName>
        <fullName evidence="1">Uncharacterized protein</fullName>
    </submittedName>
</protein>
<evidence type="ECO:0000313" key="1">
    <source>
        <dbReference type="EMBL" id="KAH9374072.1"/>
    </source>
</evidence>
<sequence>MQVPLAGRVRADRAQEAAAADALLVPHAARIVPGAFPPGRRHRGAVLYGAAGPVRRFLRIRWRTARTQLASKKGSKTSP</sequence>
<gene>
    <name evidence="1" type="ORF">HPB48_005341</name>
</gene>
<name>A0A9J6GHQ5_HAELO</name>
<dbReference type="EMBL" id="JABSTR010000006">
    <property type="protein sequence ID" value="KAH9374072.1"/>
    <property type="molecule type" value="Genomic_DNA"/>
</dbReference>
<proteinExistence type="predicted"/>
<organism evidence="1 2">
    <name type="scientific">Haemaphysalis longicornis</name>
    <name type="common">Bush tick</name>
    <dbReference type="NCBI Taxonomy" id="44386"/>
    <lineage>
        <taxon>Eukaryota</taxon>
        <taxon>Metazoa</taxon>
        <taxon>Ecdysozoa</taxon>
        <taxon>Arthropoda</taxon>
        <taxon>Chelicerata</taxon>
        <taxon>Arachnida</taxon>
        <taxon>Acari</taxon>
        <taxon>Parasitiformes</taxon>
        <taxon>Ixodida</taxon>
        <taxon>Ixodoidea</taxon>
        <taxon>Ixodidae</taxon>
        <taxon>Haemaphysalinae</taxon>
        <taxon>Haemaphysalis</taxon>
    </lineage>
</organism>
<dbReference type="VEuPathDB" id="VectorBase:HLOH_050714"/>